<evidence type="ECO:0000313" key="3">
    <source>
        <dbReference type="Proteomes" id="UP000767854"/>
    </source>
</evidence>
<keyword evidence="3" id="KW-1185">Reference proteome</keyword>
<dbReference type="RefSeq" id="WP_204664351.1">
    <property type="nucleotide sequence ID" value="NZ_JAFBDT010000013.1"/>
</dbReference>
<feature type="domain" description="N-acetyltransferase" evidence="1">
    <location>
        <begin position="141"/>
        <end position="282"/>
    </location>
</feature>
<dbReference type="InterPro" id="IPR013653">
    <property type="entry name" value="GCN5-like_dom"/>
</dbReference>
<organism evidence="2 3">
    <name type="scientific">Fusibacter tunisiensis</name>
    <dbReference type="NCBI Taxonomy" id="1008308"/>
    <lineage>
        <taxon>Bacteria</taxon>
        <taxon>Bacillati</taxon>
        <taxon>Bacillota</taxon>
        <taxon>Clostridia</taxon>
        <taxon>Eubacteriales</taxon>
        <taxon>Eubacteriales Family XII. Incertae Sedis</taxon>
        <taxon>Fusibacter</taxon>
    </lineage>
</organism>
<proteinExistence type="predicted"/>
<dbReference type="PROSITE" id="PS51186">
    <property type="entry name" value="GNAT"/>
    <property type="match status" value="1"/>
</dbReference>
<dbReference type="CDD" id="cd04301">
    <property type="entry name" value="NAT_SF"/>
    <property type="match status" value="1"/>
</dbReference>
<comment type="caution">
    <text evidence="2">The sequence shown here is derived from an EMBL/GenBank/DDBJ whole genome shotgun (WGS) entry which is preliminary data.</text>
</comment>
<evidence type="ECO:0000313" key="2">
    <source>
        <dbReference type="EMBL" id="MBM7562184.1"/>
    </source>
</evidence>
<sequence>MFGKLETSDLNAIVKYIKTYENEVVYLEKPIEEFKAGNLKGTLYGEMHEGDLRGLFYFSDKKVLCMHYSDEKVLGSLGILKAVKLHKPKYIKGVLSQIEAIDRLLCRAVSEMKLMHSKLMICKSSENLPMIETAYVLVDGMHLTQKTNGFMEELLQDLKFFIEVERHFGRPVKAVNDILKDFKKMLHSQNYLLYLHQNKIVAQGLIEEETDRFGILGGIYVSKAYRGQGLGRNVSSFLTNRILERGKTSYLFVVSENLTAIGLYEKIGYKLVCDYGVLTIVY</sequence>
<dbReference type="Pfam" id="PF08445">
    <property type="entry name" value="FR47"/>
    <property type="match status" value="1"/>
</dbReference>
<dbReference type="InterPro" id="IPR000182">
    <property type="entry name" value="GNAT_dom"/>
</dbReference>
<dbReference type="SUPFAM" id="SSF55729">
    <property type="entry name" value="Acyl-CoA N-acyltransferases (Nat)"/>
    <property type="match status" value="1"/>
</dbReference>
<protein>
    <submittedName>
        <fullName evidence="2">GNAT superfamily N-acetyltransferase</fullName>
    </submittedName>
</protein>
<reference evidence="2 3" key="1">
    <citation type="submission" date="2021-01" db="EMBL/GenBank/DDBJ databases">
        <title>Genomic Encyclopedia of Type Strains, Phase IV (KMG-IV): sequencing the most valuable type-strain genomes for metagenomic binning, comparative biology and taxonomic classification.</title>
        <authorList>
            <person name="Goeker M."/>
        </authorList>
    </citation>
    <scope>NUCLEOTIDE SEQUENCE [LARGE SCALE GENOMIC DNA]</scope>
    <source>
        <strain evidence="2 3">DSM 24436</strain>
    </source>
</reference>
<accession>A0ABS2MS22</accession>
<name>A0ABS2MS22_9FIRM</name>
<dbReference type="EMBL" id="JAFBDT010000013">
    <property type="protein sequence ID" value="MBM7562184.1"/>
    <property type="molecule type" value="Genomic_DNA"/>
</dbReference>
<dbReference type="InterPro" id="IPR016181">
    <property type="entry name" value="Acyl_CoA_acyltransferase"/>
</dbReference>
<gene>
    <name evidence="2" type="ORF">JOC49_001727</name>
</gene>
<evidence type="ECO:0000259" key="1">
    <source>
        <dbReference type="PROSITE" id="PS51186"/>
    </source>
</evidence>
<dbReference type="Gene3D" id="3.40.630.30">
    <property type="match status" value="1"/>
</dbReference>
<dbReference type="Proteomes" id="UP000767854">
    <property type="component" value="Unassembled WGS sequence"/>
</dbReference>